<reference evidence="1" key="1">
    <citation type="submission" date="2023-07" db="EMBL/GenBank/DDBJ databases">
        <authorList>
            <consortium name="AG Swart"/>
            <person name="Singh M."/>
            <person name="Singh A."/>
            <person name="Seah K."/>
            <person name="Emmerich C."/>
        </authorList>
    </citation>
    <scope>NUCLEOTIDE SEQUENCE</scope>
    <source>
        <strain evidence="1">DP1</strain>
    </source>
</reference>
<gene>
    <name evidence="1" type="ORF">ECRASSUSDP1_LOCUS3471</name>
</gene>
<protein>
    <submittedName>
        <fullName evidence="1">Uncharacterized protein</fullName>
    </submittedName>
</protein>
<name>A0AAD1UAZ4_EUPCR</name>
<keyword evidence="2" id="KW-1185">Reference proteome</keyword>
<dbReference type="AlphaFoldDB" id="A0AAD1UAZ4"/>
<organism evidence="1 2">
    <name type="scientific">Euplotes crassus</name>
    <dbReference type="NCBI Taxonomy" id="5936"/>
    <lineage>
        <taxon>Eukaryota</taxon>
        <taxon>Sar</taxon>
        <taxon>Alveolata</taxon>
        <taxon>Ciliophora</taxon>
        <taxon>Intramacronucleata</taxon>
        <taxon>Spirotrichea</taxon>
        <taxon>Hypotrichia</taxon>
        <taxon>Euplotida</taxon>
        <taxon>Euplotidae</taxon>
        <taxon>Moneuplotes</taxon>
    </lineage>
</organism>
<proteinExistence type="predicted"/>
<dbReference type="Proteomes" id="UP001295684">
    <property type="component" value="Unassembled WGS sequence"/>
</dbReference>
<evidence type="ECO:0000313" key="2">
    <source>
        <dbReference type="Proteomes" id="UP001295684"/>
    </source>
</evidence>
<comment type="caution">
    <text evidence="1">The sequence shown here is derived from an EMBL/GenBank/DDBJ whole genome shotgun (WGS) entry which is preliminary data.</text>
</comment>
<accession>A0AAD1UAZ4</accession>
<evidence type="ECO:0000313" key="1">
    <source>
        <dbReference type="EMBL" id="CAI2362149.1"/>
    </source>
</evidence>
<sequence length="102" mass="10651">MELLLVCTIAAHRTRINVVYCLCSCETITCTIWTQYEPSVTTNVACVRADVATATCAITRCLIRVASISIVLSSPSCGTPSLCRALDSGSAGCATCSGQVSI</sequence>
<dbReference type="EMBL" id="CAMPGE010003319">
    <property type="protein sequence ID" value="CAI2362149.1"/>
    <property type="molecule type" value="Genomic_DNA"/>
</dbReference>